<dbReference type="InterPro" id="IPR011761">
    <property type="entry name" value="ATP-grasp"/>
</dbReference>
<dbReference type="GO" id="GO:0005524">
    <property type="term" value="F:ATP binding"/>
    <property type="evidence" value="ECO:0007669"/>
    <property type="project" value="UniProtKB-UniRule"/>
</dbReference>
<reference evidence="6 7" key="1">
    <citation type="submission" date="2016-06" db="EMBL/GenBank/DDBJ databases">
        <title>Genome sequence of halotolerant plant growth promoting strain of Halomonas elongata HEK1 isolated from salterns of Rann of Kutch, Gujarat, India.</title>
        <authorList>
            <person name="Gaba S."/>
            <person name="Singh R.N."/>
            <person name="Abrol S."/>
            <person name="Kaushik R."/>
            <person name="Saxena A.K."/>
        </authorList>
    </citation>
    <scope>NUCLEOTIDE SEQUENCE [LARGE SCALE GENOMIC DNA]</scope>
    <source>
        <strain evidence="6 7">HEK1</strain>
    </source>
</reference>
<evidence type="ECO:0000259" key="5">
    <source>
        <dbReference type="PROSITE" id="PS50975"/>
    </source>
</evidence>
<feature type="domain" description="ATP-grasp" evidence="5">
    <location>
        <begin position="109"/>
        <end position="328"/>
    </location>
</feature>
<dbReference type="SUPFAM" id="SSF56059">
    <property type="entry name" value="Glutathione synthetase ATP-binding domain-like"/>
    <property type="match status" value="1"/>
</dbReference>
<evidence type="ECO:0000256" key="1">
    <source>
        <dbReference type="ARBA" id="ARBA00022598"/>
    </source>
</evidence>
<dbReference type="Pfam" id="PF13535">
    <property type="entry name" value="ATP-grasp_4"/>
    <property type="match status" value="1"/>
</dbReference>
<evidence type="ECO:0000256" key="2">
    <source>
        <dbReference type="ARBA" id="ARBA00022741"/>
    </source>
</evidence>
<dbReference type="PATRIC" id="fig|2746.7.peg.3858"/>
<dbReference type="InterPro" id="IPR052032">
    <property type="entry name" value="ATP-dep_AA_Ligase"/>
</dbReference>
<evidence type="ECO:0000313" key="6">
    <source>
        <dbReference type="EMBL" id="OBX34691.1"/>
    </source>
</evidence>
<evidence type="ECO:0000313" key="7">
    <source>
        <dbReference type="Proteomes" id="UP000092504"/>
    </source>
</evidence>
<dbReference type="PROSITE" id="PS00867">
    <property type="entry name" value="CPSASE_2"/>
    <property type="match status" value="1"/>
</dbReference>
<sequence length="435" mass="49680">MDTRARNVFVVGLNDTNRERLESLRGAGDSHFHGVIDPEAVYDTEVFDIASMLDEATEQLEAFDDSVDAIVGYMDFPVSTMLPILCERFGTRSPSLSSLLKCEHKYWSRRVQKEVIPDYIPAFTAFDPFDDDALTHIGEAGLYFPFFVKPIKSSGSRLGFRIDTPEDFYHAIEKLREDIGLIADPFNTVLEQARLPDEIAAVDGHFCMAEEIIGGWQCTVEGYVFEGEVVSYGIVDSLRYPQVLSFFHYRYPSGLPDPVQDKMRELTDTVMRHIGFDNSAFNIEYFWDEVQDRVWLLEINTRISQSHCDLFEKVDGVSHQQVTVDLALGRRPDMPHRRGDYAVAAKFFYRVFFVDAVVTRVPSDEEINALEADFPGSVIALQVEPGQRLSNMPEQDSYSYALAYIWMGAESEERLLDDYERLAARLMFDFDEIEG</sequence>
<dbReference type="AlphaFoldDB" id="A0A1B8NXD9"/>
<evidence type="ECO:0000256" key="3">
    <source>
        <dbReference type="ARBA" id="ARBA00022840"/>
    </source>
</evidence>
<dbReference type="PANTHER" id="PTHR43585">
    <property type="entry name" value="FUMIPYRROLE BIOSYNTHESIS PROTEIN C"/>
    <property type="match status" value="1"/>
</dbReference>
<comment type="caution">
    <text evidence="6">The sequence shown here is derived from an EMBL/GenBank/DDBJ whole genome shotgun (WGS) entry which is preliminary data.</text>
</comment>
<evidence type="ECO:0000256" key="4">
    <source>
        <dbReference type="PROSITE-ProRule" id="PRU00409"/>
    </source>
</evidence>
<dbReference type="InterPro" id="IPR005479">
    <property type="entry name" value="CPAse_ATP-bd"/>
</dbReference>
<dbReference type="GO" id="GO:0046872">
    <property type="term" value="F:metal ion binding"/>
    <property type="evidence" value="ECO:0007669"/>
    <property type="project" value="InterPro"/>
</dbReference>
<dbReference type="PANTHER" id="PTHR43585:SF2">
    <property type="entry name" value="ATP-GRASP ENZYME FSQD"/>
    <property type="match status" value="1"/>
</dbReference>
<keyword evidence="1" id="KW-0436">Ligase</keyword>
<keyword evidence="3 4" id="KW-0067">ATP-binding</keyword>
<dbReference type="EMBL" id="MAJD01000002">
    <property type="protein sequence ID" value="OBX34691.1"/>
    <property type="molecule type" value="Genomic_DNA"/>
</dbReference>
<dbReference type="Gene3D" id="3.30.470.20">
    <property type="entry name" value="ATP-grasp fold, B domain"/>
    <property type="match status" value="1"/>
</dbReference>
<organism evidence="6 7">
    <name type="scientific">Halomonas elongata</name>
    <dbReference type="NCBI Taxonomy" id="2746"/>
    <lineage>
        <taxon>Bacteria</taxon>
        <taxon>Pseudomonadati</taxon>
        <taxon>Pseudomonadota</taxon>
        <taxon>Gammaproteobacteria</taxon>
        <taxon>Oceanospirillales</taxon>
        <taxon>Halomonadaceae</taxon>
        <taxon>Halomonas</taxon>
    </lineage>
</organism>
<dbReference type="GO" id="GO:0016874">
    <property type="term" value="F:ligase activity"/>
    <property type="evidence" value="ECO:0007669"/>
    <property type="project" value="UniProtKB-KW"/>
</dbReference>
<accession>A0A1B8NXD9</accession>
<name>A0A1B8NXD9_HALEL</name>
<dbReference type="Proteomes" id="UP000092504">
    <property type="component" value="Unassembled WGS sequence"/>
</dbReference>
<keyword evidence="2 4" id="KW-0547">Nucleotide-binding</keyword>
<dbReference type="PROSITE" id="PS50975">
    <property type="entry name" value="ATP_GRASP"/>
    <property type="match status" value="1"/>
</dbReference>
<proteinExistence type="predicted"/>
<protein>
    <submittedName>
        <fullName evidence="6">Carbamoyl-phosphate synthase L chain, ATP binding domain</fullName>
    </submittedName>
</protein>
<gene>
    <name evidence="6" type="ORF">A8U91_03750</name>
</gene>